<name>A0A516KUY8_9CAUD</name>
<proteinExistence type="predicted"/>
<organism evidence="1 2">
    <name type="scientific">Microbacterium phage FuzzBuster</name>
    <dbReference type="NCBI Taxonomy" id="2590935"/>
    <lineage>
        <taxon>Viruses</taxon>
        <taxon>Duplodnaviria</taxon>
        <taxon>Heunggongvirae</taxon>
        <taxon>Uroviricota</taxon>
        <taxon>Caudoviricetes</taxon>
        <taxon>Hodgkinviridae</taxon>
        <taxon>Fuzzbustervirus</taxon>
        <taxon>Fuzzbustervirus fuzzbuster</taxon>
    </lineage>
</organism>
<dbReference type="Proteomes" id="UP000315280">
    <property type="component" value="Segment"/>
</dbReference>
<protein>
    <submittedName>
        <fullName evidence="1">Uncharacterized protein</fullName>
    </submittedName>
</protein>
<evidence type="ECO:0000313" key="1">
    <source>
        <dbReference type="EMBL" id="QDP45492.1"/>
    </source>
</evidence>
<accession>A0A516KUY8</accession>
<evidence type="ECO:0000313" key="2">
    <source>
        <dbReference type="Proteomes" id="UP000315280"/>
    </source>
</evidence>
<sequence length="85" mass="9513">MILLWPQEATILAERLDQMELGDAETGERFTEDQCDNAIQSAVETFNLTEGARVVHLDSKIWLAIRDDVALSLDIDPLTLEGVEL</sequence>
<gene>
    <name evidence="1" type="primary">8</name>
    <name evidence="1" type="ORF">SEA_FUZZBUSTER_8</name>
</gene>
<reference evidence="1 2" key="1">
    <citation type="submission" date="2019-06" db="EMBL/GenBank/DDBJ databases">
        <authorList>
            <person name="Austin C.R."/>
            <person name="Baumgardner C.A."/>
            <person name="Baysinger H.J."/>
            <person name="David A.M."/>
            <person name="Folse N.B."/>
            <person name="Gammon C.A."/>
            <person name="Garcia V.M."/>
            <person name="Gobble C.S."/>
            <person name="Herold B.N."/>
            <person name="Huamancondor M.S."/>
            <person name="Matheson G.R."/>
            <person name="Mondragon I."/>
            <person name="Nemes S.A."/>
            <person name="Neri L.M."/>
            <person name="Renaud V.D."/>
            <person name="Rigsbee E.A."/>
            <person name="Rockette B.M."/>
            <person name="Santiago M.R."/>
            <person name="Savage M.D."/>
            <person name="Simpson J.M."/>
            <person name="Slentz J.N."/>
            <person name="Spencer B.G."/>
            <person name="White D.J."/>
            <person name="Yarboro C.B."/>
            <person name="Anderson E.L."/>
            <person name="Wallen J.R."/>
            <person name="Gainey M.D."/>
            <person name="Garlena R.A."/>
            <person name="Russell D.A."/>
            <person name="Pope W.H."/>
            <person name="Jacobs-Sera D."/>
            <person name="Hatfull G.F."/>
        </authorList>
    </citation>
    <scope>NUCLEOTIDE SEQUENCE [LARGE SCALE GENOMIC DNA]</scope>
</reference>
<dbReference type="EMBL" id="MN062720">
    <property type="protein sequence ID" value="QDP45492.1"/>
    <property type="molecule type" value="Genomic_DNA"/>
</dbReference>
<keyword evidence="2" id="KW-1185">Reference proteome</keyword>